<gene>
    <name evidence="3" type="ORF">HWN40_12440</name>
</gene>
<evidence type="ECO:0000256" key="2">
    <source>
        <dbReference type="SAM" id="Phobius"/>
    </source>
</evidence>
<keyword evidence="1" id="KW-0813">Transport</keyword>
<dbReference type="PANTHER" id="PTHR34295">
    <property type="entry name" value="BIOTIN TRANSPORTER BIOY"/>
    <property type="match status" value="1"/>
</dbReference>
<keyword evidence="1" id="KW-1003">Cell membrane</keyword>
<dbReference type="GO" id="GO:0015225">
    <property type="term" value="F:biotin transmembrane transporter activity"/>
    <property type="evidence" value="ECO:0007669"/>
    <property type="project" value="UniProtKB-UniRule"/>
</dbReference>
<dbReference type="Pfam" id="PF02632">
    <property type="entry name" value="BioY"/>
    <property type="match status" value="1"/>
</dbReference>
<keyword evidence="2" id="KW-0812">Transmembrane</keyword>
<organism evidence="3 4">
    <name type="scientific">Methanolobus zinderi</name>
    <dbReference type="NCBI Taxonomy" id="536044"/>
    <lineage>
        <taxon>Archaea</taxon>
        <taxon>Methanobacteriati</taxon>
        <taxon>Methanobacteriota</taxon>
        <taxon>Stenosarchaea group</taxon>
        <taxon>Methanomicrobia</taxon>
        <taxon>Methanosarcinales</taxon>
        <taxon>Methanosarcinaceae</taxon>
        <taxon>Methanolobus</taxon>
    </lineage>
</organism>
<evidence type="ECO:0000313" key="4">
    <source>
        <dbReference type="Proteomes" id="UP000509594"/>
    </source>
</evidence>
<accession>A0A7D5I6P0</accession>
<dbReference type="PANTHER" id="PTHR34295:SF1">
    <property type="entry name" value="BIOTIN TRANSPORTER BIOY"/>
    <property type="match status" value="1"/>
</dbReference>
<dbReference type="Gene3D" id="1.10.1760.20">
    <property type="match status" value="1"/>
</dbReference>
<dbReference type="PIRSF" id="PIRSF016661">
    <property type="entry name" value="BioY"/>
    <property type="match status" value="1"/>
</dbReference>
<dbReference type="Proteomes" id="UP000509594">
    <property type="component" value="Chromosome"/>
</dbReference>
<dbReference type="KEGG" id="mzi:HWN40_12440"/>
<keyword evidence="1 2" id="KW-0472">Membrane</keyword>
<comment type="similarity">
    <text evidence="1">Belongs to the BioY family.</text>
</comment>
<comment type="subcellular location">
    <subcellularLocation>
        <location evidence="1">Cell membrane</location>
        <topology evidence="1">Multi-pass membrane protein</topology>
    </subcellularLocation>
</comment>
<feature type="transmembrane region" description="Helical" evidence="2">
    <location>
        <begin position="51"/>
        <end position="68"/>
    </location>
</feature>
<name>A0A7D5I6P0_9EURY</name>
<evidence type="ECO:0000256" key="1">
    <source>
        <dbReference type="PIRNR" id="PIRNR016661"/>
    </source>
</evidence>
<protein>
    <submittedName>
        <fullName evidence="3">Biotin transporter BioY</fullName>
    </submittedName>
</protein>
<dbReference type="EMBL" id="CP058215">
    <property type="protein sequence ID" value="QLC51363.1"/>
    <property type="molecule type" value="Genomic_DNA"/>
</dbReference>
<dbReference type="AlphaFoldDB" id="A0A7D5I6P0"/>
<feature type="transmembrane region" description="Helical" evidence="2">
    <location>
        <begin position="109"/>
        <end position="129"/>
    </location>
</feature>
<dbReference type="InterPro" id="IPR003784">
    <property type="entry name" value="BioY"/>
</dbReference>
<keyword evidence="4" id="KW-1185">Reference proteome</keyword>
<reference evidence="3 4" key="1">
    <citation type="submission" date="2020-06" db="EMBL/GenBank/DDBJ databases">
        <title>Methanolobus halotolerans sp. nov., isolated from a saline lake Tus in Siberia.</title>
        <authorList>
            <person name="Shen Y."/>
            <person name="Chen S.-C."/>
            <person name="Lai M.-C."/>
            <person name="Huang H.-H."/>
            <person name="Chiu H.-H."/>
            <person name="Tang S.-L."/>
            <person name="Rogozin D.Y."/>
            <person name="Degermendzhy A.G."/>
        </authorList>
    </citation>
    <scope>NUCLEOTIDE SEQUENCE [LARGE SCALE GENOMIC DNA]</scope>
    <source>
        <strain evidence="3 4">DSM 21339</strain>
    </source>
</reference>
<dbReference type="OrthoDB" id="50443at2157"/>
<feature type="transmembrane region" description="Helical" evidence="2">
    <location>
        <begin position="80"/>
        <end position="97"/>
    </location>
</feature>
<evidence type="ECO:0000313" key="3">
    <source>
        <dbReference type="EMBL" id="QLC51363.1"/>
    </source>
</evidence>
<keyword evidence="2" id="KW-1133">Transmembrane helix</keyword>
<proteinExistence type="inferred from homology"/>
<sequence length="166" mass="17358">MALASLFAALIAVGAYLKIPIPFSPVPITLQVFFVFLAGAMLGARWGTLSVIVYLLLGIIGLPVYSGGTSGLGMLLGPTGGYLVSFAIAAFLIGTLADKKGTENMLLNASFMLAGLFIIYLLGTSYLAFAANITFENALKLGVLPFLPADLLKLALASFIVSKYSL</sequence>
<dbReference type="GO" id="GO:0005886">
    <property type="term" value="C:plasma membrane"/>
    <property type="evidence" value="ECO:0007669"/>
    <property type="project" value="UniProtKB-SubCell"/>
</dbReference>